<keyword evidence="9" id="KW-1185">Reference proteome</keyword>
<organism evidence="8 9">
    <name type="scientific">Psychrobacter saeujeotis</name>
    <dbReference type="NCBI Taxonomy" id="3143436"/>
    <lineage>
        <taxon>Bacteria</taxon>
        <taxon>Pseudomonadati</taxon>
        <taxon>Pseudomonadota</taxon>
        <taxon>Gammaproteobacteria</taxon>
        <taxon>Moraxellales</taxon>
        <taxon>Moraxellaceae</taxon>
        <taxon>Psychrobacter</taxon>
    </lineage>
</organism>
<evidence type="ECO:0000313" key="8">
    <source>
        <dbReference type="EMBL" id="MEN2751194.1"/>
    </source>
</evidence>
<gene>
    <name evidence="8" type="ORF">AAIR29_06040</name>
</gene>
<feature type="domain" description="Mechanosensitive ion channel MscS" evidence="7">
    <location>
        <begin position="479"/>
        <end position="544"/>
    </location>
</feature>
<dbReference type="Proteomes" id="UP001461960">
    <property type="component" value="Unassembled WGS sequence"/>
</dbReference>
<dbReference type="Gene3D" id="1.10.287.1260">
    <property type="match status" value="1"/>
</dbReference>
<keyword evidence="4 6" id="KW-1133">Transmembrane helix</keyword>
<name>A0ABU9X729_9GAMM</name>
<evidence type="ECO:0000256" key="1">
    <source>
        <dbReference type="ARBA" id="ARBA00004651"/>
    </source>
</evidence>
<evidence type="ECO:0000256" key="5">
    <source>
        <dbReference type="ARBA" id="ARBA00023136"/>
    </source>
</evidence>
<comment type="caution">
    <text evidence="8">The sequence shown here is derived from an EMBL/GenBank/DDBJ whole genome shotgun (WGS) entry which is preliminary data.</text>
</comment>
<accession>A0ABU9X729</accession>
<feature type="transmembrane region" description="Helical" evidence="6">
    <location>
        <begin position="346"/>
        <end position="367"/>
    </location>
</feature>
<feature type="transmembrane region" description="Helical" evidence="6">
    <location>
        <begin position="429"/>
        <end position="447"/>
    </location>
</feature>
<dbReference type="RefSeq" id="WP_299220003.1">
    <property type="nucleotide sequence ID" value="NZ_JBDGHN010000002.1"/>
</dbReference>
<dbReference type="PANTHER" id="PTHR30566:SF25">
    <property type="entry name" value="INNER MEMBRANE PROTEIN"/>
    <property type="match status" value="1"/>
</dbReference>
<dbReference type="SUPFAM" id="SSF82689">
    <property type="entry name" value="Mechanosensitive channel protein MscS (YggB), C-terminal domain"/>
    <property type="match status" value="1"/>
</dbReference>
<dbReference type="InterPro" id="IPR006685">
    <property type="entry name" value="MscS_channel_2nd"/>
</dbReference>
<dbReference type="InterPro" id="IPR011066">
    <property type="entry name" value="MscS_channel_C_sf"/>
</dbReference>
<dbReference type="Pfam" id="PF00924">
    <property type="entry name" value="MS_channel_2nd"/>
    <property type="match status" value="1"/>
</dbReference>
<dbReference type="Gene3D" id="2.30.30.60">
    <property type="match status" value="1"/>
</dbReference>
<evidence type="ECO:0000256" key="6">
    <source>
        <dbReference type="SAM" id="Phobius"/>
    </source>
</evidence>
<protein>
    <submittedName>
        <fullName evidence="8">Mechanosensitive ion channel family protein</fullName>
    </submittedName>
</protein>
<feature type="transmembrane region" description="Helical" evidence="6">
    <location>
        <begin position="459"/>
        <end position="486"/>
    </location>
</feature>
<evidence type="ECO:0000313" key="9">
    <source>
        <dbReference type="Proteomes" id="UP001461960"/>
    </source>
</evidence>
<dbReference type="SUPFAM" id="SSF50182">
    <property type="entry name" value="Sm-like ribonucleoproteins"/>
    <property type="match status" value="1"/>
</dbReference>
<keyword evidence="2" id="KW-1003">Cell membrane</keyword>
<feature type="transmembrane region" description="Helical" evidence="6">
    <location>
        <begin position="379"/>
        <end position="401"/>
    </location>
</feature>
<sequence>MTRFTKNDFEMKSSKAYLMIGLLIIIAGSIYMPAKAASSDTEILTNKDNAPATRAEQSINSPNGFIEYAEQKVETLKQGGFELSDTINEALYNDERAAMQQTDKLQGYTGLTGGQDANYFVLTRLNNGLSPLSPPPNLSTPFATLEFFQTAVVTKRFDLAAYALNLNLLDPSVQPNRGMELSKRLDFLLHRKDLYVFNKLPDRPDGLIESSIGSSNPLHGVSRRAIQLGHIDYREHRIPIFVERVKVEDNAPVWVFSAQTVSHIDKLYDQYKPEKFERYLPSMLKLRVLGIAVWEFLALFIFFIVTLGLGWVVSRLTGRLIDRYTSDENGSYVGRKKSITDLVNKFTVPLTFTISLSLVFTLVSGGFPFIDAIATATRPIVWIALVLSAIWLGIRVINFFANRYEDIQIDSLGDEEYDEYRKRTTYLSVFRRVFIFVMVIGSVWIGMSEFVNLEGLGKTLLTSAGILSVVLGIAAQPTLGNIVAGLQIAMTQPIRIGDTIMYDGNWSTVEDLGYTYATIKTWDERRLFVPMRYFVTETVENWSHPDPHQTFTVTVLVDYGINVNDVRDKYAEVVQASEYWDGETEPMLYVLSVDRDTIELYGTLAADNPDDGWMLQCEIREQLLDYLYDEQKPYLPAERITFKNS</sequence>
<evidence type="ECO:0000256" key="3">
    <source>
        <dbReference type="ARBA" id="ARBA00022692"/>
    </source>
</evidence>
<feature type="transmembrane region" description="Helical" evidence="6">
    <location>
        <begin position="16"/>
        <end position="34"/>
    </location>
</feature>
<evidence type="ECO:0000256" key="2">
    <source>
        <dbReference type="ARBA" id="ARBA00022475"/>
    </source>
</evidence>
<proteinExistence type="predicted"/>
<reference evidence="8 9" key="1">
    <citation type="submission" date="2024-05" db="EMBL/GenBank/DDBJ databases">
        <authorList>
            <person name="Kim H.-Y."/>
            <person name="Kim E."/>
            <person name="Cai Y."/>
            <person name="Yang S.-M."/>
            <person name="Lee W."/>
        </authorList>
    </citation>
    <scope>NUCLEOTIDE SEQUENCE [LARGE SCALE GENOMIC DNA]</scope>
    <source>
        <strain evidence="8 9">FBL11</strain>
    </source>
</reference>
<dbReference type="InterPro" id="IPR010920">
    <property type="entry name" value="LSM_dom_sf"/>
</dbReference>
<evidence type="ECO:0000259" key="7">
    <source>
        <dbReference type="Pfam" id="PF00924"/>
    </source>
</evidence>
<dbReference type="InterPro" id="IPR023408">
    <property type="entry name" value="MscS_beta-dom_sf"/>
</dbReference>
<dbReference type="EMBL" id="JBDGHN010000002">
    <property type="protein sequence ID" value="MEN2751194.1"/>
    <property type="molecule type" value="Genomic_DNA"/>
</dbReference>
<dbReference type="PANTHER" id="PTHR30566">
    <property type="entry name" value="YNAI-RELATED MECHANOSENSITIVE ION CHANNEL"/>
    <property type="match status" value="1"/>
</dbReference>
<keyword evidence="3 6" id="KW-0812">Transmembrane</keyword>
<evidence type="ECO:0000256" key="4">
    <source>
        <dbReference type="ARBA" id="ARBA00022989"/>
    </source>
</evidence>
<keyword evidence="5 6" id="KW-0472">Membrane</keyword>
<comment type="subcellular location">
    <subcellularLocation>
        <location evidence="1">Cell membrane</location>
        <topology evidence="1">Multi-pass membrane protein</topology>
    </subcellularLocation>
</comment>
<feature type="transmembrane region" description="Helical" evidence="6">
    <location>
        <begin position="288"/>
        <end position="313"/>
    </location>
</feature>